<dbReference type="Proteomes" id="UP000663880">
    <property type="component" value="Unassembled WGS sequence"/>
</dbReference>
<sequence length="206" mass="24100">MKLVSTVLLSLFFVVITDARFSSEMNYQDFHRFYGNRVYPIHPSLHFRYSEGNSNTKHKTQRVENTECQCPCPKNEKYEQETITLMTHMLAQLQQISLTLQQPIKFQMDKQNTMEDNSKVEEETQQDNTRQFLIPVEESLPKVNKKFEVSNHDDDVVNESKNTKGPRKVAEVPEEPEDNIRPISFLPVNIKTSVKQFPLDHGSKFY</sequence>
<protein>
    <submittedName>
        <fullName evidence="3">Uncharacterized protein</fullName>
    </submittedName>
</protein>
<dbReference type="EMBL" id="CAJOBZ010000003">
    <property type="protein sequence ID" value="CAF4766414.1"/>
    <property type="molecule type" value="Genomic_DNA"/>
</dbReference>
<dbReference type="AlphaFoldDB" id="A0A821MC06"/>
<organism evidence="3 4">
    <name type="scientific">Pieris macdunnoughi</name>
    <dbReference type="NCBI Taxonomy" id="345717"/>
    <lineage>
        <taxon>Eukaryota</taxon>
        <taxon>Metazoa</taxon>
        <taxon>Ecdysozoa</taxon>
        <taxon>Arthropoda</taxon>
        <taxon>Hexapoda</taxon>
        <taxon>Insecta</taxon>
        <taxon>Pterygota</taxon>
        <taxon>Neoptera</taxon>
        <taxon>Endopterygota</taxon>
        <taxon>Lepidoptera</taxon>
        <taxon>Glossata</taxon>
        <taxon>Ditrysia</taxon>
        <taxon>Papilionoidea</taxon>
        <taxon>Pieridae</taxon>
        <taxon>Pierinae</taxon>
        <taxon>Pieris</taxon>
    </lineage>
</organism>
<keyword evidence="2" id="KW-0732">Signal</keyword>
<evidence type="ECO:0000313" key="3">
    <source>
        <dbReference type="EMBL" id="CAF4766414.1"/>
    </source>
</evidence>
<evidence type="ECO:0000256" key="2">
    <source>
        <dbReference type="SAM" id="SignalP"/>
    </source>
</evidence>
<accession>A0A821MC06</accession>
<feature type="signal peptide" evidence="2">
    <location>
        <begin position="1"/>
        <end position="19"/>
    </location>
</feature>
<feature type="region of interest" description="Disordered" evidence="1">
    <location>
        <begin position="149"/>
        <end position="175"/>
    </location>
</feature>
<evidence type="ECO:0000256" key="1">
    <source>
        <dbReference type="SAM" id="MobiDB-lite"/>
    </source>
</evidence>
<reference evidence="3" key="1">
    <citation type="submission" date="2021-02" db="EMBL/GenBank/DDBJ databases">
        <authorList>
            <person name="Steward A R."/>
        </authorList>
    </citation>
    <scope>NUCLEOTIDE SEQUENCE</scope>
</reference>
<keyword evidence="4" id="KW-1185">Reference proteome</keyword>
<evidence type="ECO:0000313" key="4">
    <source>
        <dbReference type="Proteomes" id="UP000663880"/>
    </source>
</evidence>
<feature type="chain" id="PRO_5032740406" evidence="2">
    <location>
        <begin position="20"/>
        <end position="206"/>
    </location>
</feature>
<name>A0A821MC06_9NEOP</name>
<proteinExistence type="predicted"/>
<gene>
    <name evidence="3" type="ORF">PMACD_LOCUS1574</name>
</gene>
<comment type="caution">
    <text evidence="3">The sequence shown here is derived from an EMBL/GenBank/DDBJ whole genome shotgun (WGS) entry which is preliminary data.</text>
</comment>